<dbReference type="NCBIfam" id="TIGR00689">
    <property type="entry name" value="rpiB_lacA_lacB"/>
    <property type="match status" value="1"/>
</dbReference>
<name>A0A7C9BBV7_9BACT</name>
<evidence type="ECO:0000256" key="1">
    <source>
        <dbReference type="ARBA" id="ARBA00008754"/>
    </source>
</evidence>
<gene>
    <name evidence="4" type="primary">rpiB</name>
    <name evidence="4" type="ORF">GBK04_00580</name>
</gene>
<dbReference type="RefSeq" id="WP_152755938.1">
    <property type="nucleotide sequence ID" value="NZ_WHLY01000001.1"/>
</dbReference>
<evidence type="ECO:0000256" key="2">
    <source>
        <dbReference type="ARBA" id="ARBA00023235"/>
    </source>
</evidence>
<comment type="caution">
    <text evidence="4">The sequence shown here is derived from an EMBL/GenBank/DDBJ whole genome shotgun (WGS) entry which is preliminary data.</text>
</comment>
<organism evidence="4 5">
    <name type="scientific">Salmonirosea aquatica</name>
    <dbReference type="NCBI Taxonomy" id="2654236"/>
    <lineage>
        <taxon>Bacteria</taxon>
        <taxon>Pseudomonadati</taxon>
        <taxon>Bacteroidota</taxon>
        <taxon>Cytophagia</taxon>
        <taxon>Cytophagales</taxon>
        <taxon>Spirosomataceae</taxon>
        <taxon>Salmonirosea</taxon>
    </lineage>
</organism>
<dbReference type="NCBIfam" id="TIGR01120">
    <property type="entry name" value="rpiB"/>
    <property type="match status" value="1"/>
</dbReference>
<comment type="similarity">
    <text evidence="1">Belongs to the LacAB/RpiB family.</text>
</comment>
<dbReference type="Gene3D" id="3.40.1400.10">
    <property type="entry name" value="Sugar-phosphate isomerase, RpiB/LacA/LacB"/>
    <property type="match status" value="1"/>
</dbReference>
<dbReference type="GO" id="GO:0004751">
    <property type="term" value="F:ribose-5-phosphate isomerase activity"/>
    <property type="evidence" value="ECO:0007669"/>
    <property type="project" value="UniProtKB-EC"/>
</dbReference>
<dbReference type="SUPFAM" id="SSF89623">
    <property type="entry name" value="Ribose/Galactose isomerase RpiB/AlsB"/>
    <property type="match status" value="1"/>
</dbReference>
<keyword evidence="5" id="KW-1185">Reference proteome</keyword>
<dbReference type="EC" id="5.3.1.6" evidence="4"/>
<dbReference type="InterPro" id="IPR004785">
    <property type="entry name" value="RpiB"/>
</dbReference>
<evidence type="ECO:0000256" key="3">
    <source>
        <dbReference type="PIRSR" id="PIRSR005384-1"/>
    </source>
</evidence>
<dbReference type="EMBL" id="WHLY01000001">
    <property type="protein sequence ID" value="MPR31880.1"/>
    <property type="molecule type" value="Genomic_DNA"/>
</dbReference>
<dbReference type="PANTHER" id="PTHR30345:SF0">
    <property type="entry name" value="DNA DAMAGE-REPAIR_TOLERATION PROTEIN DRT102"/>
    <property type="match status" value="1"/>
</dbReference>
<dbReference type="PANTHER" id="PTHR30345">
    <property type="entry name" value="RIBOSE-5-PHOSPHATE ISOMERASE B"/>
    <property type="match status" value="1"/>
</dbReference>
<dbReference type="AlphaFoldDB" id="A0A7C9BBV7"/>
<reference evidence="4 5" key="1">
    <citation type="submission" date="2019-10" db="EMBL/GenBank/DDBJ databases">
        <title>Draft Genome Sequence of Cytophagaceae sp. SJW1-29.</title>
        <authorList>
            <person name="Choi A."/>
        </authorList>
    </citation>
    <scope>NUCLEOTIDE SEQUENCE [LARGE SCALE GENOMIC DNA]</scope>
    <source>
        <strain evidence="4 5">SJW1-29</strain>
    </source>
</reference>
<dbReference type="InterPro" id="IPR003500">
    <property type="entry name" value="RpiB_LacA_LacB"/>
</dbReference>
<evidence type="ECO:0000313" key="5">
    <source>
        <dbReference type="Proteomes" id="UP000479293"/>
    </source>
</evidence>
<dbReference type="PIRSF" id="PIRSF005384">
    <property type="entry name" value="RpiB_LacA_B"/>
    <property type="match status" value="1"/>
</dbReference>
<accession>A0A7C9BBV7</accession>
<dbReference type="GO" id="GO:0009052">
    <property type="term" value="P:pentose-phosphate shunt, non-oxidative branch"/>
    <property type="evidence" value="ECO:0007669"/>
    <property type="project" value="TreeGrafter"/>
</dbReference>
<keyword evidence="2 4" id="KW-0413">Isomerase</keyword>
<feature type="active site" description="Proton donor" evidence="3">
    <location>
        <position position="101"/>
    </location>
</feature>
<feature type="active site" description="Proton acceptor" evidence="3">
    <location>
        <position position="68"/>
    </location>
</feature>
<evidence type="ECO:0000313" key="4">
    <source>
        <dbReference type="EMBL" id="MPR31880.1"/>
    </source>
</evidence>
<protein>
    <submittedName>
        <fullName evidence="4">Ribose 5-phosphate isomerase B</fullName>
        <ecNumber evidence="4">5.3.1.6</ecNumber>
    </submittedName>
</protein>
<dbReference type="Proteomes" id="UP000479293">
    <property type="component" value="Unassembled WGS sequence"/>
</dbReference>
<dbReference type="InterPro" id="IPR036569">
    <property type="entry name" value="RpiB_LacA_LacB_sf"/>
</dbReference>
<dbReference type="NCBIfam" id="NF004051">
    <property type="entry name" value="PRK05571.1"/>
    <property type="match status" value="1"/>
</dbReference>
<dbReference type="GO" id="GO:0019316">
    <property type="term" value="P:D-allose catabolic process"/>
    <property type="evidence" value="ECO:0007669"/>
    <property type="project" value="TreeGrafter"/>
</dbReference>
<dbReference type="Pfam" id="PF02502">
    <property type="entry name" value="LacAB_rpiB"/>
    <property type="match status" value="1"/>
</dbReference>
<proteinExistence type="inferred from homology"/>
<sequence length="164" mass="18194">MEKPKIYLGCDHGGYTLKALLIDYLIGQDYEVQDFGCHSEDIVRYPYYAEKVVKAVRSVPSARGVLLCTTGIGMSIFANKFKGIRAALCTTSYQARMTAAHNNSNILCFGGRCIGLYEAQDMLHTWLTTPYEGGRHDISLGLIQSAEDINFSAKEWEGMGSHEP</sequence>